<name>A0A8S2FIQ3_9BILA</name>
<evidence type="ECO:0000313" key="2">
    <source>
        <dbReference type="EMBL" id="CAF4269627.1"/>
    </source>
</evidence>
<dbReference type="Proteomes" id="UP000677228">
    <property type="component" value="Unassembled WGS sequence"/>
</dbReference>
<dbReference type="EMBL" id="CAJNOK010031988">
    <property type="protein sequence ID" value="CAF1478840.1"/>
    <property type="molecule type" value="Genomic_DNA"/>
</dbReference>
<gene>
    <name evidence="1" type="ORF">OVA965_LOCUS35974</name>
    <name evidence="2" type="ORF">TMI583_LOCUS36964</name>
</gene>
<evidence type="ECO:0000313" key="3">
    <source>
        <dbReference type="Proteomes" id="UP000677228"/>
    </source>
</evidence>
<comment type="caution">
    <text evidence="1">The sequence shown here is derived from an EMBL/GenBank/DDBJ whole genome shotgun (WGS) entry which is preliminary data.</text>
</comment>
<organism evidence="1 3">
    <name type="scientific">Didymodactylos carnosus</name>
    <dbReference type="NCBI Taxonomy" id="1234261"/>
    <lineage>
        <taxon>Eukaryota</taxon>
        <taxon>Metazoa</taxon>
        <taxon>Spiralia</taxon>
        <taxon>Gnathifera</taxon>
        <taxon>Rotifera</taxon>
        <taxon>Eurotatoria</taxon>
        <taxon>Bdelloidea</taxon>
        <taxon>Philodinida</taxon>
        <taxon>Philodinidae</taxon>
        <taxon>Didymodactylos</taxon>
    </lineage>
</organism>
<reference evidence="1" key="1">
    <citation type="submission" date="2021-02" db="EMBL/GenBank/DDBJ databases">
        <authorList>
            <person name="Nowell W R."/>
        </authorList>
    </citation>
    <scope>NUCLEOTIDE SEQUENCE</scope>
</reference>
<evidence type="ECO:0000313" key="1">
    <source>
        <dbReference type="EMBL" id="CAF1478840.1"/>
    </source>
</evidence>
<protein>
    <submittedName>
        <fullName evidence="1">Uncharacterized protein</fullName>
    </submittedName>
</protein>
<dbReference type="EMBL" id="CAJOBA010053906">
    <property type="protein sequence ID" value="CAF4269627.1"/>
    <property type="molecule type" value="Genomic_DNA"/>
</dbReference>
<proteinExistence type="predicted"/>
<dbReference type="AlphaFoldDB" id="A0A8S2FIQ3"/>
<dbReference type="Proteomes" id="UP000682733">
    <property type="component" value="Unassembled WGS sequence"/>
</dbReference>
<accession>A0A8S2FIQ3</accession>
<sequence>MGPHLSSMNRRRSDSSTYAKINQRLVILENNVRCLNNDFDQDIFRLSNDIFNLEGNFNDVNSLKSNVSRLDRDVFDLQLKSNTWNSTDTGIQYVEYVF</sequence>